<dbReference type="RefSeq" id="WP_066061972.1">
    <property type="nucleotide sequence ID" value="NZ_CP013015.1"/>
</dbReference>
<protein>
    <submittedName>
        <fullName evidence="2">Twitching motility protein PilT</fullName>
    </submittedName>
</protein>
<evidence type="ECO:0000259" key="1">
    <source>
        <dbReference type="Pfam" id="PF01850"/>
    </source>
</evidence>
<keyword evidence="3" id="KW-1185">Reference proteome</keyword>
<dbReference type="InterPro" id="IPR029060">
    <property type="entry name" value="PIN-like_dom_sf"/>
</dbReference>
<evidence type="ECO:0000313" key="2">
    <source>
        <dbReference type="EMBL" id="AMM40859.1"/>
    </source>
</evidence>
<dbReference type="PANTHER" id="PTHR39677:SF4">
    <property type="entry name" value="RIBONUCLEASE VAPC6"/>
    <property type="match status" value="1"/>
</dbReference>
<dbReference type="Proteomes" id="UP000070560">
    <property type="component" value="Chromosome"/>
</dbReference>
<dbReference type="Pfam" id="PF01850">
    <property type="entry name" value="PIN"/>
    <property type="match status" value="1"/>
</dbReference>
<dbReference type="SUPFAM" id="SSF88723">
    <property type="entry name" value="PIN domain-like"/>
    <property type="match status" value="1"/>
</dbReference>
<sequence>MKKPIVFDSFALLSFFHKEEGWEKVKDILRRLVSEDKKGLLSRINWGEFYYIIRRRVGKVKAEEALVLLEQLPIEILPVDDQIVKEAAEIKAEYPVAFADAFCVALARRVEGCVITGDPEFKSVEGLIAIEWL</sequence>
<dbReference type="PANTHER" id="PTHR39677">
    <property type="entry name" value="RIBONUCLEASE VAPC6"/>
    <property type="match status" value="1"/>
</dbReference>
<dbReference type="InterPro" id="IPR002716">
    <property type="entry name" value="PIN_dom"/>
</dbReference>
<dbReference type="AlphaFoldDB" id="A0A7U4TGL8"/>
<evidence type="ECO:0000313" key="3">
    <source>
        <dbReference type="Proteomes" id="UP000070560"/>
    </source>
</evidence>
<dbReference type="KEGG" id="daw:HS1_001055"/>
<dbReference type="EMBL" id="CP013015">
    <property type="protein sequence ID" value="AMM40859.1"/>
    <property type="molecule type" value="Genomic_DNA"/>
</dbReference>
<dbReference type="Gene3D" id="3.40.50.1010">
    <property type="entry name" value="5'-nuclease"/>
    <property type="match status" value="1"/>
</dbReference>
<organism evidence="2 3">
    <name type="scientific">Desulfofervidus auxilii</name>
    <dbReference type="NCBI Taxonomy" id="1621989"/>
    <lineage>
        <taxon>Bacteria</taxon>
        <taxon>Pseudomonadati</taxon>
        <taxon>Thermodesulfobacteriota</taxon>
        <taxon>Candidatus Desulfofervidia</taxon>
        <taxon>Candidatus Desulfofervidales</taxon>
        <taxon>Candidatus Desulfofervidaceae</taxon>
        <taxon>Candidatus Desulfofervidus</taxon>
    </lineage>
</organism>
<name>A0A7U4TGL8_DESA2</name>
<proteinExistence type="predicted"/>
<accession>A0A7U4TGL8</accession>
<dbReference type="OrthoDB" id="122215at2"/>
<reference evidence="2 3" key="1">
    <citation type="submission" date="2015-10" db="EMBL/GenBank/DDBJ databases">
        <title>Candidatus Desulfofervidus auxilii, a hydrogenotrophic sulfate-reducing bacterium involved in the thermophilic anaerobic oxidation of methane.</title>
        <authorList>
            <person name="Krukenberg V."/>
            <person name="Richter M."/>
            <person name="Wegener G."/>
        </authorList>
    </citation>
    <scope>NUCLEOTIDE SEQUENCE [LARGE SCALE GENOMIC DNA]</scope>
    <source>
        <strain evidence="2 3">HS1</strain>
    </source>
</reference>
<dbReference type="CDD" id="cd18689">
    <property type="entry name" value="PIN_VapC-like"/>
    <property type="match status" value="1"/>
</dbReference>
<feature type="domain" description="PIN" evidence="1">
    <location>
        <begin position="5"/>
        <end position="126"/>
    </location>
</feature>
<gene>
    <name evidence="2" type="primary">pilT</name>
    <name evidence="2" type="ORF">HS1_001055</name>
</gene>